<dbReference type="Pfam" id="PF11790">
    <property type="entry name" value="Glyco_hydro_cc"/>
    <property type="match status" value="1"/>
</dbReference>
<comment type="caution">
    <text evidence="3">The sequence shown here is derived from an EMBL/GenBank/DDBJ whole genome shotgun (WGS) entry which is preliminary data.</text>
</comment>
<keyword evidence="4" id="KW-1185">Reference proteome</keyword>
<sequence length="270" mass="29562">MVPFVLTAFLSSILVLAAKNPKRGLAFADNNSARDLVHANQSNSAITWQYDWAASPSSTLASSGIQYVPMQWGTNGIQNLANSVKGAKVLLAFNEPDLASQSNLDPRTAAQLWKQYIQPLKSSGIKLVSPAVTSAPSGIPWLQEFISACGGCSVDAIAVHWYGSGSQWFIEYLNKVHAAFPSRPIWVTEFADTSTDVNSKSTYQHQPINAVANFLKQSTAFMDSQSWVERYAWFATLIRHIDSPIFNEPYLGLLDSSGNLNSLGRLYVTP</sequence>
<dbReference type="Gene3D" id="3.20.20.80">
    <property type="entry name" value="Glycosidases"/>
    <property type="match status" value="1"/>
</dbReference>
<dbReference type="Proteomes" id="UP000623687">
    <property type="component" value="Unassembled WGS sequence"/>
</dbReference>
<dbReference type="InterPro" id="IPR053183">
    <property type="entry name" value="ASL1"/>
</dbReference>
<evidence type="ECO:0000313" key="4">
    <source>
        <dbReference type="Proteomes" id="UP000623687"/>
    </source>
</evidence>
<evidence type="ECO:0000256" key="1">
    <source>
        <dbReference type="SAM" id="SignalP"/>
    </source>
</evidence>
<dbReference type="GO" id="GO:0009277">
    <property type="term" value="C:fungal-type cell wall"/>
    <property type="evidence" value="ECO:0007669"/>
    <property type="project" value="TreeGrafter"/>
</dbReference>
<dbReference type="GO" id="GO:0071966">
    <property type="term" value="P:fungal-type cell wall polysaccharide metabolic process"/>
    <property type="evidence" value="ECO:0007669"/>
    <property type="project" value="TreeGrafter"/>
</dbReference>
<dbReference type="InterPro" id="IPR024655">
    <property type="entry name" value="Asl1_glyco_hydro_catalytic"/>
</dbReference>
<keyword evidence="1" id="KW-0732">Signal</keyword>
<name>A0A8H6ZMN7_PLEOS</name>
<accession>A0A8H6ZMN7</accession>
<dbReference type="OrthoDB" id="43654at2759"/>
<feature type="domain" description="Asl1-like glycosyl hydrolase catalytic" evidence="2">
    <location>
        <begin position="24"/>
        <end position="267"/>
    </location>
</feature>
<gene>
    <name evidence="3" type="ORF">PC9H_010542</name>
</gene>
<reference evidence="3" key="1">
    <citation type="submission" date="2019-07" db="EMBL/GenBank/DDBJ databases">
        <authorList>
            <person name="Palmer J.M."/>
        </authorList>
    </citation>
    <scope>NUCLEOTIDE SEQUENCE</scope>
    <source>
        <strain evidence="3">PC9</strain>
    </source>
</reference>
<feature type="chain" id="PRO_5034568117" description="Asl1-like glycosyl hydrolase catalytic domain-containing protein" evidence="1">
    <location>
        <begin position="18"/>
        <end position="270"/>
    </location>
</feature>
<dbReference type="PANTHER" id="PTHR34154">
    <property type="entry name" value="ALKALI-SENSITIVE LINKAGE PROTEIN 1"/>
    <property type="match status" value="1"/>
</dbReference>
<feature type="signal peptide" evidence="1">
    <location>
        <begin position="1"/>
        <end position="17"/>
    </location>
</feature>
<dbReference type="RefSeq" id="XP_036627418.1">
    <property type="nucleotide sequence ID" value="XM_036780035.1"/>
</dbReference>
<proteinExistence type="predicted"/>
<dbReference type="AlphaFoldDB" id="A0A8H6ZMN7"/>
<protein>
    <recommendedName>
        <fullName evidence="2">Asl1-like glycosyl hydrolase catalytic domain-containing protein</fullName>
    </recommendedName>
</protein>
<evidence type="ECO:0000259" key="2">
    <source>
        <dbReference type="Pfam" id="PF11790"/>
    </source>
</evidence>
<dbReference type="VEuPathDB" id="FungiDB:PC9H_010542"/>
<dbReference type="EMBL" id="JACETU010000008">
    <property type="protein sequence ID" value="KAF7422386.1"/>
    <property type="molecule type" value="Genomic_DNA"/>
</dbReference>
<evidence type="ECO:0000313" key="3">
    <source>
        <dbReference type="EMBL" id="KAF7422386.1"/>
    </source>
</evidence>
<dbReference type="GeneID" id="59380360"/>
<dbReference type="SUPFAM" id="SSF51445">
    <property type="entry name" value="(Trans)glycosidases"/>
    <property type="match status" value="1"/>
</dbReference>
<dbReference type="PANTHER" id="PTHR34154:SF3">
    <property type="entry name" value="ALKALI-SENSITIVE LINKAGE PROTEIN 1"/>
    <property type="match status" value="1"/>
</dbReference>
<dbReference type="InterPro" id="IPR017853">
    <property type="entry name" value="GH"/>
</dbReference>
<organism evidence="3 4">
    <name type="scientific">Pleurotus ostreatus</name>
    <name type="common">Oyster mushroom</name>
    <name type="synonym">White-rot fungus</name>
    <dbReference type="NCBI Taxonomy" id="5322"/>
    <lineage>
        <taxon>Eukaryota</taxon>
        <taxon>Fungi</taxon>
        <taxon>Dikarya</taxon>
        <taxon>Basidiomycota</taxon>
        <taxon>Agaricomycotina</taxon>
        <taxon>Agaricomycetes</taxon>
        <taxon>Agaricomycetidae</taxon>
        <taxon>Agaricales</taxon>
        <taxon>Pleurotineae</taxon>
        <taxon>Pleurotaceae</taxon>
        <taxon>Pleurotus</taxon>
    </lineage>
</organism>